<gene>
    <name evidence="2" type="ORF">STAS_20311</name>
</gene>
<feature type="region of interest" description="Disordered" evidence="1">
    <location>
        <begin position="279"/>
        <end position="302"/>
    </location>
</feature>
<protein>
    <submittedName>
        <fullName evidence="2">Cat2-carnitine O-acetyltransferase</fullName>
    </submittedName>
</protein>
<evidence type="ECO:0000256" key="1">
    <source>
        <dbReference type="SAM" id="MobiDB-lite"/>
    </source>
</evidence>
<evidence type="ECO:0000313" key="3">
    <source>
        <dbReference type="Proteomes" id="UP000325081"/>
    </source>
</evidence>
<name>A0A5A7QDT6_STRAF</name>
<reference evidence="3" key="1">
    <citation type="journal article" date="2019" name="Curr. Biol.">
        <title>Genome Sequence of Striga asiatica Provides Insight into the Evolution of Plant Parasitism.</title>
        <authorList>
            <person name="Yoshida S."/>
            <person name="Kim S."/>
            <person name="Wafula E.K."/>
            <person name="Tanskanen J."/>
            <person name="Kim Y.M."/>
            <person name="Honaas L."/>
            <person name="Yang Z."/>
            <person name="Spallek T."/>
            <person name="Conn C.E."/>
            <person name="Ichihashi Y."/>
            <person name="Cheong K."/>
            <person name="Cui S."/>
            <person name="Der J.P."/>
            <person name="Gundlach H."/>
            <person name="Jiao Y."/>
            <person name="Hori C."/>
            <person name="Ishida J.K."/>
            <person name="Kasahara H."/>
            <person name="Kiba T."/>
            <person name="Kim M.S."/>
            <person name="Koo N."/>
            <person name="Laohavisit A."/>
            <person name="Lee Y.H."/>
            <person name="Lumba S."/>
            <person name="McCourt P."/>
            <person name="Mortimer J.C."/>
            <person name="Mutuku J.M."/>
            <person name="Nomura T."/>
            <person name="Sasaki-Sekimoto Y."/>
            <person name="Seto Y."/>
            <person name="Wang Y."/>
            <person name="Wakatake T."/>
            <person name="Sakakibara H."/>
            <person name="Demura T."/>
            <person name="Yamaguchi S."/>
            <person name="Yoneyama K."/>
            <person name="Manabe R.I."/>
            <person name="Nelson D.C."/>
            <person name="Schulman A.H."/>
            <person name="Timko M.P."/>
            <person name="dePamphilis C.W."/>
            <person name="Choi D."/>
            <person name="Shirasu K."/>
        </authorList>
    </citation>
    <scope>NUCLEOTIDE SEQUENCE [LARGE SCALE GENOMIC DNA]</scope>
    <source>
        <strain evidence="3">cv. UVA1</strain>
    </source>
</reference>
<dbReference type="EMBL" id="BKCP01006626">
    <property type="protein sequence ID" value="GER43455.1"/>
    <property type="molecule type" value="Genomic_DNA"/>
</dbReference>
<accession>A0A5A7QDT6</accession>
<keyword evidence="3" id="KW-1185">Reference proteome</keyword>
<dbReference type="GO" id="GO:0016740">
    <property type="term" value="F:transferase activity"/>
    <property type="evidence" value="ECO:0007669"/>
    <property type="project" value="UniProtKB-KW"/>
</dbReference>
<dbReference type="AlphaFoldDB" id="A0A5A7QDT6"/>
<dbReference type="Proteomes" id="UP000325081">
    <property type="component" value="Unassembled WGS sequence"/>
</dbReference>
<keyword evidence="2" id="KW-0808">Transferase</keyword>
<proteinExistence type="predicted"/>
<evidence type="ECO:0000313" key="2">
    <source>
        <dbReference type="EMBL" id="GER43455.1"/>
    </source>
</evidence>
<sequence length="302" mass="34603">MVIHAGRYIANGLGRLTSGTKIVTQCATIFLTKKKAYITCHFFHSETRCIRKERNFVKFLGPLKSQKIDKFVKFITSHMMISLNIFRKRLAGPHDQRCCWYRVPKFTDKSPTKRNFQPLRLALTAKSISSTVVLSFQPPASCSALIRQTPAVPKIPVVHNHDTYSSYFKNIKPYEFSTSDKPLKPKNEQVEEPTSCSTLKDLNQHLGVVPIHLEINRKAQKGDDNWNPYRVPHLIETSHWIIVLDSALNRHHRGTQLHHPRIYPVCIFFSTNANDTFAPPLSTRREPRQMGGQRLVVGKAVH</sequence>
<comment type="caution">
    <text evidence="2">The sequence shown here is derived from an EMBL/GenBank/DDBJ whole genome shotgun (WGS) entry which is preliminary data.</text>
</comment>
<organism evidence="2 3">
    <name type="scientific">Striga asiatica</name>
    <name type="common">Asiatic witchweed</name>
    <name type="synonym">Buchnera asiatica</name>
    <dbReference type="NCBI Taxonomy" id="4170"/>
    <lineage>
        <taxon>Eukaryota</taxon>
        <taxon>Viridiplantae</taxon>
        <taxon>Streptophyta</taxon>
        <taxon>Embryophyta</taxon>
        <taxon>Tracheophyta</taxon>
        <taxon>Spermatophyta</taxon>
        <taxon>Magnoliopsida</taxon>
        <taxon>eudicotyledons</taxon>
        <taxon>Gunneridae</taxon>
        <taxon>Pentapetalae</taxon>
        <taxon>asterids</taxon>
        <taxon>lamiids</taxon>
        <taxon>Lamiales</taxon>
        <taxon>Orobanchaceae</taxon>
        <taxon>Buchnereae</taxon>
        <taxon>Striga</taxon>
    </lineage>
</organism>